<name>A0A9D3LPU9_ANGAN</name>
<sequence length="114" mass="12016">MPYQGSSLAVSAGPDPITHRISSSVATVLLDHNVILSPTAGCVSCALPLPAAESDPFYTSSCSGSTDLNNSLARMVKLSPESNVFTGCVETSRLMKSSLCILNMHSVVYSRSFM</sequence>
<organism evidence="1 2">
    <name type="scientific">Anguilla anguilla</name>
    <name type="common">European freshwater eel</name>
    <name type="synonym">Muraena anguilla</name>
    <dbReference type="NCBI Taxonomy" id="7936"/>
    <lineage>
        <taxon>Eukaryota</taxon>
        <taxon>Metazoa</taxon>
        <taxon>Chordata</taxon>
        <taxon>Craniata</taxon>
        <taxon>Vertebrata</taxon>
        <taxon>Euteleostomi</taxon>
        <taxon>Actinopterygii</taxon>
        <taxon>Neopterygii</taxon>
        <taxon>Teleostei</taxon>
        <taxon>Anguilliformes</taxon>
        <taxon>Anguillidae</taxon>
        <taxon>Anguilla</taxon>
    </lineage>
</organism>
<keyword evidence="2" id="KW-1185">Reference proteome</keyword>
<evidence type="ECO:0000313" key="1">
    <source>
        <dbReference type="EMBL" id="KAG5834709.1"/>
    </source>
</evidence>
<dbReference type="AlphaFoldDB" id="A0A9D3LPU9"/>
<proteinExistence type="predicted"/>
<accession>A0A9D3LPU9</accession>
<reference evidence="1" key="1">
    <citation type="submission" date="2021-01" db="EMBL/GenBank/DDBJ databases">
        <title>A chromosome-scale assembly of European eel, Anguilla anguilla.</title>
        <authorList>
            <person name="Henkel C."/>
            <person name="Jong-Raadsen S.A."/>
            <person name="Dufour S."/>
            <person name="Weltzien F.-A."/>
            <person name="Palstra A.P."/>
            <person name="Pelster B."/>
            <person name="Spaink H.P."/>
            <person name="Van Den Thillart G.E."/>
            <person name="Jansen H."/>
            <person name="Zahm M."/>
            <person name="Klopp C."/>
            <person name="Cedric C."/>
            <person name="Louis A."/>
            <person name="Berthelot C."/>
            <person name="Parey E."/>
            <person name="Roest Crollius H."/>
            <person name="Montfort J."/>
            <person name="Robinson-Rechavi M."/>
            <person name="Bucao C."/>
            <person name="Bouchez O."/>
            <person name="Gislard M."/>
            <person name="Lluch J."/>
            <person name="Milhes M."/>
            <person name="Lampietro C."/>
            <person name="Lopez Roques C."/>
            <person name="Donnadieu C."/>
            <person name="Braasch I."/>
            <person name="Desvignes T."/>
            <person name="Postlethwait J."/>
            <person name="Bobe J."/>
            <person name="Guiguen Y."/>
            <person name="Dirks R."/>
        </authorList>
    </citation>
    <scope>NUCLEOTIDE SEQUENCE</scope>
    <source>
        <strain evidence="1">Tag_6206</strain>
        <tissue evidence="1">Liver</tissue>
    </source>
</reference>
<dbReference type="Proteomes" id="UP001044222">
    <property type="component" value="Chromosome 15"/>
</dbReference>
<protein>
    <submittedName>
        <fullName evidence="1">Uncharacterized protein</fullName>
    </submittedName>
</protein>
<dbReference type="EMBL" id="JAFIRN010000015">
    <property type="protein sequence ID" value="KAG5834709.1"/>
    <property type="molecule type" value="Genomic_DNA"/>
</dbReference>
<comment type="caution">
    <text evidence="1">The sequence shown here is derived from an EMBL/GenBank/DDBJ whole genome shotgun (WGS) entry which is preliminary data.</text>
</comment>
<gene>
    <name evidence="1" type="ORF">ANANG_G00264470</name>
</gene>
<evidence type="ECO:0000313" key="2">
    <source>
        <dbReference type="Proteomes" id="UP001044222"/>
    </source>
</evidence>